<sequence>MPKHHNSALPLHGRVVAVFGASAALPGEADYQTGESCGAALARAGAAVVTGGYAGLMEAVSKGAAQAGGHVIGVTVPGTFVSRPGANPFVKQEVMAPSLTERIHTLIEMSDASIALNGSLGTLTELIVAWNVAYVERFSENEPKPVFAVGQRWDTIVTSLANDLQTDRGLVTNVPDVAAAVAGLIDALTSP</sequence>
<dbReference type="GO" id="GO:0005829">
    <property type="term" value="C:cytosol"/>
    <property type="evidence" value="ECO:0007669"/>
    <property type="project" value="TreeGrafter"/>
</dbReference>
<dbReference type="InterPro" id="IPR041164">
    <property type="entry name" value="LDcluster4"/>
</dbReference>
<name>A0A3B0SV48_9ZZZZ</name>
<evidence type="ECO:0000313" key="1">
    <source>
        <dbReference type="EMBL" id="VAW06182.1"/>
    </source>
</evidence>
<reference evidence="1" key="1">
    <citation type="submission" date="2018-06" db="EMBL/GenBank/DDBJ databases">
        <authorList>
            <person name="Zhirakovskaya E."/>
        </authorList>
    </citation>
    <scope>NUCLEOTIDE SEQUENCE</scope>
</reference>
<evidence type="ECO:0008006" key="2">
    <source>
        <dbReference type="Google" id="ProtNLM"/>
    </source>
</evidence>
<dbReference type="SUPFAM" id="SSF102405">
    <property type="entry name" value="MCP/YpsA-like"/>
    <property type="match status" value="1"/>
</dbReference>
<dbReference type="Pfam" id="PF18306">
    <property type="entry name" value="LDcluster4"/>
    <property type="match status" value="1"/>
</dbReference>
<dbReference type="PANTHER" id="PTHR43393:SF3">
    <property type="entry name" value="LYSINE DECARBOXYLASE-LIKE PROTEIN"/>
    <property type="match status" value="1"/>
</dbReference>
<proteinExistence type="predicted"/>
<organism evidence="1">
    <name type="scientific">hydrothermal vent metagenome</name>
    <dbReference type="NCBI Taxonomy" id="652676"/>
    <lineage>
        <taxon>unclassified sequences</taxon>
        <taxon>metagenomes</taxon>
        <taxon>ecological metagenomes</taxon>
    </lineage>
</organism>
<protein>
    <recommendedName>
        <fullName evidence="2">Rossmann fold nucleotide-binding protein Smf possibly involved in DNA uptake</fullName>
    </recommendedName>
</protein>
<accession>A0A3B0SV48</accession>
<dbReference type="Gene3D" id="3.40.50.450">
    <property type="match status" value="1"/>
</dbReference>
<gene>
    <name evidence="1" type="ORF">MNBD_ACTINO02-810</name>
</gene>
<dbReference type="PANTHER" id="PTHR43393">
    <property type="entry name" value="CYTOKININ RIBOSIDE 5'-MONOPHOSPHATE PHOSPHORIBOHYDROLASE"/>
    <property type="match status" value="1"/>
</dbReference>
<dbReference type="AlphaFoldDB" id="A0A3B0SV48"/>
<dbReference type="EMBL" id="UOEK01000341">
    <property type="protein sequence ID" value="VAW06182.1"/>
    <property type="molecule type" value="Genomic_DNA"/>
</dbReference>
<dbReference type="InterPro" id="IPR052341">
    <property type="entry name" value="LOG_family_nucleotidases"/>
</dbReference>